<dbReference type="Proteomes" id="UP001141629">
    <property type="component" value="Unassembled WGS sequence"/>
</dbReference>
<dbReference type="PANTHER" id="PTHR43861:SF1">
    <property type="entry name" value="TRANS-ACONITATE 2-METHYLTRANSFERASE"/>
    <property type="match status" value="1"/>
</dbReference>
<dbReference type="Gene3D" id="3.40.50.150">
    <property type="entry name" value="Vaccinia Virus protein VP39"/>
    <property type="match status" value="1"/>
</dbReference>
<keyword evidence="2" id="KW-0489">Methyltransferase</keyword>
<dbReference type="CDD" id="cd02440">
    <property type="entry name" value="AdoMet_MTases"/>
    <property type="match status" value="1"/>
</dbReference>
<name>A0A9X2YHW6_9MYCO</name>
<keyword evidence="3" id="KW-1185">Reference proteome</keyword>
<evidence type="ECO:0000259" key="1">
    <source>
        <dbReference type="Pfam" id="PF08242"/>
    </source>
</evidence>
<dbReference type="Pfam" id="PF08242">
    <property type="entry name" value="Methyltransf_12"/>
    <property type="match status" value="1"/>
</dbReference>
<evidence type="ECO:0000313" key="2">
    <source>
        <dbReference type="EMBL" id="MCV7419683.1"/>
    </source>
</evidence>
<dbReference type="GO" id="GO:0008168">
    <property type="term" value="F:methyltransferase activity"/>
    <property type="evidence" value="ECO:0007669"/>
    <property type="project" value="UniProtKB-KW"/>
</dbReference>
<keyword evidence="2" id="KW-0808">Transferase</keyword>
<dbReference type="InterPro" id="IPR029063">
    <property type="entry name" value="SAM-dependent_MTases_sf"/>
</dbReference>
<sequence>MTIQPRREIARVVRRRASQLRRVSDHVRPTPPVDRVVDDAADYWTGRDADPAWEGNAHWRSGLGEEHWRTVGAEHLAIFDMFAKALDLPATPGVVVEWGCGGGANAVAFAPTAQEFIAVDVSADSIAECVRQLGMVCDTPVTPLQVDIRHPEYAADGREESCDTFICLYVVEVLPSVEDVKRILRVAERMLRPGGIAFVQMKYHTADWRPRAYKRDYARSLSTMTTFGIDEFWSLTAECGLTPRLVTLVPENHLDTRYAYYALTKDAG</sequence>
<gene>
    <name evidence="2" type="ORF">H7K45_03940</name>
</gene>
<feature type="domain" description="Methyltransferase type 12" evidence="1">
    <location>
        <begin position="97"/>
        <end position="196"/>
    </location>
</feature>
<protein>
    <submittedName>
        <fullName evidence="2">Class I SAM-dependent methyltransferase</fullName>
    </submittedName>
</protein>
<reference evidence="2" key="2">
    <citation type="journal article" date="2022" name="BMC Genomics">
        <title>Comparative genome analysis of mycobacteria focusing on tRNA and non-coding RNA.</title>
        <authorList>
            <person name="Behra P.R.K."/>
            <person name="Pettersson B.M.F."/>
            <person name="Ramesh M."/>
            <person name="Das S."/>
            <person name="Dasgupta S."/>
            <person name="Kirsebom L.A."/>
        </authorList>
    </citation>
    <scope>NUCLEOTIDE SEQUENCE</scope>
    <source>
        <strain evidence="2">DSM 44838</strain>
    </source>
</reference>
<organism evidence="2 3">
    <name type="scientific">Mycobacterium yunnanensis</name>
    <dbReference type="NCBI Taxonomy" id="368477"/>
    <lineage>
        <taxon>Bacteria</taxon>
        <taxon>Bacillati</taxon>
        <taxon>Actinomycetota</taxon>
        <taxon>Actinomycetes</taxon>
        <taxon>Mycobacteriales</taxon>
        <taxon>Mycobacteriaceae</taxon>
        <taxon>Mycobacterium</taxon>
    </lineage>
</organism>
<dbReference type="SUPFAM" id="SSF53335">
    <property type="entry name" value="S-adenosyl-L-methionine-dependent methyltransferases"/>
    <property type="match status" value="1"/>
</dbReference>
<proteinExistence type="predicted"/>
<dbReference type="EMBL" id="JACKVK010000003">
    <property type="protein sequence ID" value="MCV7419683.1"/>
    <property type="molecule type" value="Genomic_DNA"/>
</dbReference>
<dbReference type="PANTHER" id="PTHR43861">
    <property type="entry name" value="TRANS-ACONITATE 2-METHYLTRANSFERASE-RELATED"/>
    <property type="match status" value="1"/>
</dbReference>
<comment type="caution">
    <text evidence="2">The sequence shown here is derived from an EMBL/GenBank/DDBJ whole genome shotgun (WGS) entry which is preliminary data.</text>
</comment>
<dbReference type="RefSeq" id="WP_263994474.1">
    <property type="nucleotide sequence ID" value="NZ_JACKVK010000003.1"/>
</dbReference>
<dbReference type="GO" id="GO:0032259">
    <property type="term" value="P:methylation"/>
    <property type="evidence" value="ECO:0007669"/>
    <property type="project" value="UniProtKB-KW"/>
</dbReference>
<accession>A0A9X2YHW6</accession>
<dbReference type="InterPro" id="IPR013217">
    <property type="entry name" value="Methyltransf_12"/>
</dbReference>
<evidence type="ECO:0000313" key="3">
    <source>
        <dbReference type="Proteomes" id="UP001141629"/>
    </source>
</evidence>
<reference evidence="2" key="1">
    <citation type="submission" date="2020-07" db="EMBL/GenBank/DDBJ databases">
        <authorList>
            <person name="Pettersson B.M.F."/>
            <person name="Behra P.R.K."/>
            <person name="Ramesh M."/>
            <person name="Das S."/>
            <person name="Dasgupta S."/>
            <person name="Kirsebom L.A."/>
        </authorList>
    </citation>
    <scope>NUCLEOTIDE SEQUENCE</scope>
    <source>
        <strain evidence="2">DSM 44838</strain>
    </source>
</reference>
<dbReference type="AlphaFoldDB" id="A0A9X2YHW6"/>